<evidence type="ECO:0008006" key="5">
    <source>
        <dbReference type="Google" id="ProtNLM"/>
    </source>
</evidence>
<feature type="domain" description="Heterokaryon incompatibility" evidence="1">
    <location>
        <begin position="22"/>
        <end position="106"/>
    </location>
</feature>
<evidence type="ECO:0000313" key="3">
    <source>
        <dbReference type="EMBL" id="KAJ3571926.1"/>
    </source>
</evidence>
<dbReference type="Proteomes" id="UP001148614">
    <property type="component" value="Unassembled WGS sequence"/>
</dbReference>
<dbReference type="InterPro" id="IPR058525">
    <property type="entry name" value="DUF8212"/>
</dbReference>
<dbReference type="EMBL" id="JANPWZ010000806">
    <property type="protein sequence ID" value="KAJ3571926.1"/>
    <property type="molecule type" value="Genomic_DNA"/>
</dbReference>
<evidence type="ECO:0000259" key="1">
    <source>
        <dbReference type="Pfam" id="PF06985"/>
    </source>
</evidence>
<dbReference type="VEuPathDB" id="FungiDB:F4678DRAFT_476061"/>
<reference evidence="3" key="1">
    <citation type="submission" date="2022-07" db="EMBL/GenBank/DDBJ databases">
        <title>Genome Sequence of Xylaria arbuscula.</title>
        <authorList>
            <person name="Buettner E."/>
        </authorList>
    </citation>
    <scope>NUCLEOTIDE SEQUENCE</scope>
    <source>
        <strain evidence="3">VT107</strain>
    </source>
</reference>
<dbReference type="PANTHER" id="PTHR10622">
    <property type="entry name" value="HET DOMAIN-CONTAINING PROTEIN"/>
    <property type="match status" value="1"/>
</dbReference>
<evidence type="ECO:0000313" key="4">
    <source>
        <dbReference type="Proteomes" id="UP001148614"/>
    </source>
</evidence>
<dbReference type="PANTHER" id="PTHR10622:SF12">
    <property type="entry name" value="HET DOMAIN-CONTAINING PROTEIN"/>
    <property type="match status" value="1"/>
</dbReference>
<dbReference type="Pfam" id="PF06985">
    <property type="entry name" value="HET"/>
    <property type="match status" value="1"/>
</dbReference>
<evidence type="ECO:0000259" key="2">
    <source>
        <dbReference type="Pfam" id="PF26640"/>
    </source>
</evidence>
<dbReference type="InterPro" id="IPR010730">
    <property type="entry name" value="HET"/>
</dbReference>
<keyword evidence="4" id="KW-1185">Reference proteome</keyword>
<name>A0A9W8NF08_9PEZI</name>
<protein>
    <recommendedName>
        <fullName evidence="5">Heterokaryon incompatibility domain-containing protein</fullName>
    </recommendedName>
</protein>
<comment type="caution">
    <text evidence="3">The sequence shown here is derived from an EMBL/GenBank/DDBJ whole genome shotgun (WGS) entry which is preliminary data.</text>
</comment>
<sequence length="533" mass="60853">MWLINAKTRLLEEFVGFETPEYAILSHTWEQRQEVTFQEFIQEPRSNAKTGYSKIDQTCQQAIRDGLNYVWVDTCCIDKSSSAELSEAINSMFLWYSRAMVCYVFLVDLPCAVGPDDPDVQNCRWFTRAWTLQELIAPAKMKFYAQDWQPCFTKDDASEQLSRITGINLNILRHQEPLSAVCVAQKMSWARSRRATREEDIAYSLMGIFDINMPLLYGEGQKAFMRLQSEIIQSSPDLSILAWFDDALQFEEYSKESTFSTVLASSPDSFKGCDAFTELQNHSSPVFSVSNRGLHVRAKFGLDDYGQEILPVCQLNYFTLAIKVRNIGAGYYVRQDPSRLSSVGPWQMTSRIMSDPFLLTKPVGAGSWDRVFGWEPLLSLRQHGLEIVLEPDMEIYRRWPWKKWDEVDRLFFGPADRDLGWGALKIVSQPPGNFTMPGGRYSLDFLLYVFGWAKPRSEPRYTVHVTHGTLSDRALEEMNETAAADDWNPYWVANRLAANNVPERSTVELTATGRTWTGDQPGGRRGIVGSLLP</sequence>
<gene>
    <name evidence="3" type="ORF">NPX13_g5213</name>
</gene>
<feature type="domain" description="DUF8212" evidence="2">
    <location>
        <begin position="222"/>
        <end position="266"/>
    </location>
</feature>
<dbReference type="AlphaFoldDB" id="A0A9W8NF08"/>
<dbReference type="Pfam" id="PF26640">
    <property type="entry name" value="DUF8212"/>
    <property type="match status" value="1"/>
</dbReference>
<accession>A0A9W8NF08</accession>
<proteinExistence type="predicted"/>
<organism evidence="3 4">
    <name type="scientific">Xylaria arbuscula</name>
    <dbReference type="NCBI Taxonomy" id="114810"/>
    <lineage>
        <taxon>Eukaryota</taxon>
        <taxon>Fungi</taxon>
        <taxon>Dikarya</taxon>
        <taxon>Ascomycota</taxon>
        <taxon>Pezizomycotina</taxon>
        <taxon>Sordariomycetes</taxon>
        <taxon>Xylariomycetidae</taxon>
        <taxon>Xylariales</taxon>
        <taxon>Xylariaceae</taxon>
        <taxon>Xylaria</taxon>
    </lineage>
</organism>